<evidence type="ECO:0000259" key="2">
    <source>
        <dbReference type="Pfam" id="PF17648"/>
    </source>
</evidence>
<evidence type="ECO:0000313" key="4">
    <source>
        <dbReference type="Proteomes" id="UP001295794"/>
    </source>
</evidence>
<keyword evidence="4" id="KW-1185">Reference proteome</keyword>
<dbReference type="EMBL" id="CAVNYO010000138">
    <property type="protein sequence ID" value="CAK5268919.1"/>
    <property type="molecule type" value="Genomic_DNA"/>
</dbReference>
<reference evidence="3" key="1">
    <citation type="submission" date="2023-11" db="EMBL/GenBank/DDBJ databases">
        <authorList>
            <person name="De Vega J J."/>
            <person name="De Vega J J."/>
        </authorList>
    </citation>
    <scope>NUCLEOTIDE SEQUENCE</scope>
</reference>
<name>A0AAD2H2U7_9AGAR</name>
<sequence length="280" mass="31266">MENMIESEVPKGPNYTRVYNLLRDWGMRACTHSFMAYQLTWIQTLVLGALVAAAVAFPFVKKDYETFLKGGPSYAPQNVRGYIIVLVLALFRQEQLGLEIYDRMPEKRRWLADLAQREGPRPKTTSHIIQRQLSQHTDPAFGAACLKDTVIPRVQARHAANTHIARSTFEFHAAAIFLNADVPLPEGLPASETVRRTKGEIAHMHDYHDFTLHLALAAADGREVVGKGWGQRHPLAGPGVPGPPNEWTFVYAPRNEEEMGVVEQIVEAAIGYMSNAPALE</sequence>
<comment type="caution">
    <text evidence="3">The sequence shown here is derived from an EMBL/GenBank/DDBJ whole genome shotgun (WGS) entry which is preliminary data.</text>
</comment>
<evidence type="ECO:0000256" key="1">
    <source>
        <dbReference type="SAM" id="Phobius"/>
    </source>
</evidence>
<keyword evidence="1" id="KW-0472">Membrane</keyword>
<dbReference type="InterPro" id="IPR048273">
    <property type="entry name" value="Luciferase"/>
</dbReference>
<dbReference type="AlphaFoldDB" id="A0AAD2H2U7"/>
<dbReference type="Pfam" id="PF17648">
    <property type="entry name" value="Luciferase"/>
    <property type="match status" value="1"/>
</dbReference>
<dbReference type="PANTHER" id="PTHR38695">
    <property type="entry name" value="AMINO ACID PERMEASE_ SLC12A DOMAIN-CONTAINING PROTEIN"/>
    <property type="match status" value="1"/>
</dbReference>
<dbReference type="InterPro" id="IPR040841">
    <property type="entry name" value="Luciferase_dom"/>
</dbReference>
<dbReference type="PANTHER" id="PTHR38695:SF1">
    <property type="entry name" value="AMINO ACID PERMEASE_ SLC12A DOMAIN-CONTAINING PROTEIN"/>
    <property type="match status" value="1"/>
</dbReference>
<proteinExistence type="predicted"/>
<keyword evidence="1" id="KW-0812">Transmembrane</keyword>
<organism evidence="3 4">
    <name type="scientific">Mycena citricolor</name>
    <dbReference type="NCBI Taxonomy" id="2018698"/>
    <lineage>
        <taxon>Eukaryota</taxon>
        <taxon>Fungi</taxon>
        <taxon>Dikarya</taxon>
        <taxon>Basidiomycota</taxon>
        <taxon>Agaricomycotina</taxon>
        <taxon>Agaricomycetes</taxon>
        <taxon>Agaricomycetidae</taxon>
        <taxon>Agaricales</taxon>
        <taxon>Marasmiineae</taxon>
        <taxon>Mycenaceae</taxon>
        <taxon>Mycena</taxon>
    </lineage>
</organism>
<accession>A0AAD2H2U7</accession>
<feature type="transmembrane region" description="Helical" evidence="1">
    <location>
        <begin position="41"/>
        <end position="60"/>
    </location>
</feature>
<protein>
    <recommendedName>
        <fullName evidence="2">Luciferase domain-containing protein</fullName>
    </recommendedName>
</protein>
<dbReference type="Proteomes" id="UP001295794">
    <property type="component" value="Unassembled WGS sequence"/>
</dbReference>
<keyword evidence="1" id="KW-1133">Transmembrane helix</keyword>
<feature type="domain" description="Luciferase" evidence="2">
    <location>
        <begin position="199"/>
        <end position="269"/>
    </location>
</feature>
<evidence type="ECO:0000313" key="3">
    <source>
        <dbReference type="EMBL" id="CAK5268919.1"/>
    </source>
</evidence>
<gene>
    <name evidence="3" type="ORF">MYCIT1_LOCUS12264</name>
</gene>